<dbReference type="PANTHER" id="PTHR47655:SF3">
    <property type="entry name" value="ZN(II)2CYS6 TRANSCRIPTION FACTOR (EUROFUNG)"/>
    <property type="match status" value="1"/>
</dbReference>
<dbReference type="SMART" id="SM00066">
    <property type="entry name" value="GAL4"/>
    <property type="match status" value="1"/>
</dbReference>
<name>A0A6A7ALW9_9PLEO</name>
<dbReference type="EMBL" id="MU006417">
    <property type="protein sequence ID" value="KAF2844110.1"/>
    <property type="molecule type" value="Genomic_DNA"/>
</dbReference>
<accession>A0A6A7ALW9</accession>
<dbReference type="SUPFAM" id="SSF57701">
    <property type="entry name" value="Zn2/Cys6 DNA-binding domain"/>
    <property type="match status" value="1"/>
</dbReference>
<evidence type="ECO:0000256" key="1">
    <source>
        <dbReference type="ARBA" id="ARBA00023242"/>
    </source>
</evidence>
<dbReference type="Proteomes" id="UP000799423">
    <property type="component" value="Unassembled WGS sequence"/>
</dbReference>
<dbReference type="InterPro" id="IPR001138">
    <property type="entry name" value="Zn2Cys6_DnaBD"/>
</dbReference>
<reference evidence="3" key="1">
    <citation type="submission" date="2020-01" db="EMBL/GenBank/DDBJ databases">
        <authorList>
            <consortium name="DOE Joint Genome Institute"/>
            <person name="Haridas S."/>
            <person name="Albert R."/>
            <person name="Binder M."/>
            <person name="Bloem J."/>
            <person name="Labutti K."/>
            <person name="Salamov A."/>
            <person name="Andreopoulos B."/>
            <person name="Baker S.E."/>
            <person name="Barry K."/>
            <person name="Bills G."/>
            <person name="Bluhm B.H."/>
            <person name="Cannon C."/>
            <person name="Castanera R."/>
            <person name="Culley D.E."/>
            <person name="Daum C."/>
            <person name="Ezra D."/>
            <person name="Gonzalez J.B."/>
            <person name="Henrissat B."/>
            <person name="Kuo A."/>
            <person name="Liang C."/>
            <person name="Lipzen A."/>
            <person name="Lutzoni F."/>
            <person name="Magnuson J."/>
            <person name="Mondo S."/>
            <person name="Nolan M."/>
            <person name="Ohm R."/>
            <person name="Pangilinan J."/>
            <person name="Park H.-J."/>
            <person name="Ramirez L."/>
            <person name="Alfaro M."/>
            <person name="Sun H."/>
            <person name="Tritt A."/>
            <person name="Yoshinaga Y."/>
            <person name="Zwiers L.-H."/>
            <person name="Turgeon B.G."/>
            <person name="Goodwin S.B."/>
            <person name="Spatafora J.W."/>
            <person name="Crous P.W."/>
            <person name="Grigoriev I.V."/>
        </authorList>
    </citation>
    <scope>NUCLEOTIDE SEQUENCE</scope>
    <source>
        <strain evidence="3">IPT5</strain>
    </source>
</reference>
<dbReference type="GO" id="GO:0008270">
    <property type="term" value="F:zinc ion binding"/>
    <property type="evidence" value="ECO:0007669"/>
    <property type="project" value="InterPro"/>
</dbReference>
<dbReference type="PROSITE" id="PS00463">
    <property type="entry name" value="ZN2_CY6_FUNGAL_1"/>
    <property type="match status" value="1"/>
</dbReference>
<dbReference type="PANTHER" id="PTHR47655">
    <property type="entry name" value="QUINIC ACID UTILIZATION ACTIVATOR"/>
    <property type="match status" value="1"/>
</dbReference>
<keyword evidence="1" id="KW-0539">Nucleus</keyword>
<proteinExistence type="predicted"/>
<protein>
    <recommendedName>
        <fullName evidence="2">Zn(2)-C6 fungal-type domain-containing protein</fullName>
    </recommendedName>
</protein>
<keyword evidence="4" id="KW-1185">Reference proteome</keyword>
<evidence type="ECO:0000313" key="3">
    <source>
        <dbReference type="EMBL" id="KAF2844110.1"/>
    </source>
</evidence>
<evidence type="ECO:0000313" key="4">
    <source>
        <dbReference type="Proteomes" id="UP000799423"/>
    </source>
</evidence>
<dbReference type="CDD" id="cd00067">
    <property type="entry name" value="GAL4"/>
    <property type="match status" value="1"/>
</dbReference>
<organism evidence="3 4">
    <name type="scientific">Plenodomus tracheiphilus IPT5</name>
    <dbReference type="NCBI Taxonomy" id="1408161"/>
    <lineage>
        <taxon>Eukaryota</taxon>
        <taxon>Fungi</taxon>
        <taxon>Dikarya</taxon>
        <taxon>Ascomycota</taxon>
        <taxon>Pezizomycotina</taxon>
        <taxon>Dothideomycetes</taxon>
        <taxon>Pleosporomycetidae</taxon>
        <taxon>Pleosporales</taxon>
        <taxon>Pleosporineae</taxon>
        <taxon>Leptosphaeriaceae</taxon>
        <taxon>Plenodomus</taxon>
    </lineage>
</organism>
<dbReference type="InterPro" id="IPR052783">
    <property type="entry name" value="Metabolic/Drug-Res_Regulator"/>
</dbReference>
<dbReference type="Pfam" id="PF00172">
    <property type="entry name" value="Zn_clus"/>
    <property type="match status" value="1"/>
</dbReference>
<dbReference type="Gene3D" id="4.10.240.10">
    <property type="entry name" value="Zn(2)-C6 fungal-type DNA-binding domain"/>
    <property type="match status" value="1"/>
</dbReference>
<dbReference type="InterPro" id="IPR036864">
    <property type="entry name" value="Zn2-C6_fun-type_DNA-bd_sf"/>
</dbReference>
<dbReference type="PROSITE" id="PS50048">
    <property type="entry name" value="ZN2_CY6_FUNGAL_2"/>
    <property type="match status" value="1"/>
</dbReference>
<dbReference type="OrthoDB" id="3672455at2759"/>
<dbReference type="GO" id="GO:0000981">
    <property type="term" value="F:DNA-binding transcription factor activity, RNA polymerase II-specific"/>
    <property type="evidence" value="ECO:0007669"/>
    <property type="project" value="InterPro"/>
</dbReference>
<feature type="domain" description="Zn(2)-C6 fungal-type" evidence="2">
    <location>
        <begin position="11"/>
        <end position="40"/>
    </location>
</feature>
<evidence type="ECO:0000259" key="2">
    <source>
        <dbReference type="PROSITE" id="PS50048"/>
    </source>
</evidence>
<gene>
    <name evidence="3" type="ORF">T440DRAFT_473652</name>
</gene>
<dbReference type="AlphaFoldDB" id="A0A6A7ALW9"/>
<sequence>MDETRKRVKQACDRCRIKKTKCDGERLCGGCRVNNSLCSYSQVAGRQQNGNSYAALVENQNKQLENAVQTLYQYVQTGHSLPALPGQSMGDGRPFLHEIVTYLDAVPMGATIRHDQLPYQIPRLNTTPTAFLLQPQPESLPNSTFVAIVSEPNNLMASSMQQGLPLLEYESLESRLDLQEIYSLMDMDGAEAAGLYWLQCHTAR</sequence>